<dbReference type="InterPro" id="IPR005771">
    <property type="entry name" value="GalU_uridylyltTrfase_bac/arc"/>
</dbReference>
<evidence type="ECO:0000256" key="3">
    <source>
        <dbReference type="ARBA" id="ARBA00019048"/>
    </source>
</evidence>
<dbReference type="CDD" id="cd02541">
    <property type="entry name" value="UGPase_prokaryotic"/>
    <property type="match status" value="1"/>
</dbReference>
<reference evidence="10" key="1">
    <citation type="journal article" date="2019" name="Int. J. Syst. Evol. Microbiol.">
        <title>The Global Catalogue of Microorganisms (GCM) 10K type strain sequencing project: providing services to taxonomists for standard genome sequencing and annotation.</title>
        <authorList>
            <consortium name="The Broad Institute Genomics Platform"/>
            <consortium name="The Broad Institute Genome Sequencing Center for Infectious Disease"/>
            <person name="Wu L."/>
            <person name="Ma J."/>
        </authorList>
    </citation>
    <scope>NUCLEOTIDE SEQUENCE [LARGE SCALE GENOMIC DNA]</scope>
    <source>
        <strain evidence="10">CCUG 56042</strain>
    </source>
</reference>
<dbReference type="SUPFAM" id="SSF53448">
    <property type="entry name" value="Nucleotide-diphospho-sugar transferases"/>
    <property type="match status" value="1"/>
</dbReference>
<dbReference type="InterPro" id="IPR005835">
    <property type="entry name" value="NTP_transferase_dom"/>
</dbReference>
<dbReference type="PANTHER" id="PTHR43197:SF1">
    <property type="entry name" value="UTP--GLUCOSE-1-PHOSPHATE URIDYLYLTRANSFERASE"/>
    <property type="match status" value="1"/>
</dbReference>
<dbReference type="GO" id="GO:0003983">
    <property type="term" value="F:UTP:glucose-1-phosphate uridylyltransferase activity"/>
    <property type="evidence" value="ECO:0007669"/>
    <property type="project" value="UniProtKB-EC"/>
</dbReference>
<dbReference type="Proteomes" id="UP001596103">
    <property type="component" value="Unassembled WGS sequence"/>
</dbReference>
<dbReference type="PANTHER" id="PTHR43197">
    <property type="entry name" value="UTP--GLUCOSE-1-PHOSPHATE URIDYLYLTRANSFERASE"/>
    <property type="match status" value="1"/>
</dbReference>
<keyword evidence="5 7" id="KW-0548">Nucleotidyltransferase</keyword>
<evidence type="ECO:0000256" key="4">
    <source>
        <dbReference type="ARBA" id="ARBA00022679"/>
    </source>
</evidence>
<protein>
    <recommendedName>
        <fullName evidence="3 7">UTP--glucose-1-phosphate uridylyltransferase</fullName>
        <ecNumber evidence="2 7">2.7.7.9</ecNumber>
    </recommendedName>
    <alternativeName>
        <fullName evidence="7">UDP-glucose pyrophosphorylase</fullName>
    </alternativeName>
</protein>
<dbReference type="RefSeq" id="WP_377713345.1">
    <property type="nucleotide sequence ID" value="NZ_JBHSMP010000020.1"/>
</dbReference>
<dbReference type="NCBIfam" id="TIGR01099">
    <property type="entry name" value="galU"/>
    <property type="match status" value="1"/>
</dbReference>
<gene>
    <name evidence="9" type="primary">galU</name>
    <name evidence="9" type="ORF">ACFPTO_17690</name>
</gene>
<feature type="domain" description="Nucleotidyl transferase" evidence="8">
    <location>
        <begin position="12"/>
        <end position="268"/>
    </location>
</feature>
<comment type="catalytic activity">
    <reaction evidence="6 7">
        <text>alpha-D-glucose 1-phosphate + UTP + H(+) = UDP-alpha-D-glucose + diphosphate</text>
        <dbReference type="Rhea" id="RHEA:19889"/>
        <dbReference type="ChEBI" id="CHEBI:15378"/>
        <dbReference type="ChEBI" id="CHEBI:33019"/>
        <dbReference type="ChEBI" id="CHEBI:46398"/>
        <dbReference type="ChEBI" id="CHEBI:58601"/>
        <dbReference type="ChEBI" id="CHEBI:58885"/>
        <dbReference type="EC" id="2.7.7.9"/>
    </reaction>
</comment>
<evidence type="ECO:0000313" key="10">
    <source>
        <dbReference type="Proteomes" id="UP001596103"/>
    </source>
</evidence>
<name>A0ABW0JBY7_9BURK</name>
<comment type="caution">
    <text evidence="9">The sequence shown here is derived from an EMBL/GenBank/DDBJ whole genome shotgun (WGS) entry which is preliminary data.</text>
</comment>
<dbReference type="Pfam" id="PF00483">
    <property type="entry name" value="NTP_transferase"/>
    <property type="match status" value="1"/>
</dbReference>
<evidence type="ECO:0000256" key="7">
    <source>
        <dbReference type="RuleBase" id="RU361259"/>
    </source>
</evidence>
<evidence type="ECO:0000313" key="9">
    <source>
        <dbReference type="EMBL" id="MFC5430616.1"/>
    </source>
</evidence>
<dbReference type="EC" id="2.7.7.9" evidence="2 7"/>
<organism evidence="9 10">
    <name type="scientific">Paraburkholderia denitrificans</name>
    <dbReference type="NCBI Taxonomy" id="694025"/>
    <lineage>
        <taxon>Bacteria</taxon>
        <taxon>Pseudomonadati</taxon>
        <taxon>Pseudomonadota</taxon>
        <taxon>Betaproteobacteria</taxon>
        <taxon>Burkholderiales</taxon>
        <taxon>Burkholderiaceae</taxon>
        <taxon>Paraburkholderia</taxon>
    </lineage>
</organism>
<accession>A0ABW0JBY7</accession>
<proteinExistence type="inferred from homology"/>
<dbReference type="InterPro" id="IPR029044">
    <property type="entry name" value="Nucleotide-diphossugar_trans"/>
</dbReference>
<dbReference type="Gene3D" id="3.90.550.10">
    <property type="entry name" value="Spore Coat Polysaccharide Biosynthesis Protein SpsA, Chain A"/>
    <property type="match status" value="1"/>
</dbReference>
<evidence type="ECO:0000256" key="2">
    <source>
        <dbReference type="ARBA" id="ARBA00012415"/>
    </source>
</evidence>
<evidence type="ECO:0000256" key="1">
    <source>
        <dbReference type="ARBA" id="ARBA00006890"/>
    </source>
</evidence>
<keyword evidence="4 7" id="KW-0808">Transferase</keyword>
<sequence length="308" mass="33355">MLGVHKAVFPVAGIDTRFLPATKASPKEMLPVIDKPLIQYAVEEAIAAGITELIFVTGRGKRVIEDHFDKSYEVEHVLRARGSQSLVELVQSIKPPGVECIYVRQAEPLGLGHAVLCAEKLIGDEPFAVVLADDLLEGKPPVLAQMVPIFSHYDSSVVAVEEFESGEASSHGVIDGRHWDERIIAVSDIVEKPSPETAPSSFGVAGRYVLMPSIFSHLRRVKPAGNGEIQLTAAIHSMLKDEQVLAYEFEGTRYDCGTKLGYLQATVDFALRHAEVHDAFDAWLRARVGAAGAVPGQPAPGARGTLHH</sequence>
<keyword evidence="10" id="KW-1185">Reference proteome</keyword>
<evidence type="ECO:0000256" key="6">
    <source>
        <dbReference type="ARBA" id="ARBA00048128"/>
    </source>
</evidence>
<dbReference type="EMBL" id="JBHSMP010000020">
    <property type="protein sequence ID" value="MFC5430616.1"/>
    <property type="molecule type" value="Genomic_DNA"/>
</dbReference>
<comment type="similarity">
    <text evidence="1 7">Belongs to the UDPGP type 2 family.</text>
</comment>
<evidence type="ECO:0000256" key="5">
    <source>
        <dbReference type="ARBA" id="ARBA00022695"/>
    </source>
</evidence>
<evidence type="ECO:0000259" key="8">
    <source>
        <dbReference type="Pfam" id="PF00483"/>
    </source>
</evidence>